<dbReference type="Pfam" id="PF12146">
    <property type="entry name" value="Hydrolase_4"/>
    <property type="match status" value="1"/>
</dbReference>
<dbReference type="SUPFAM" id="SSF55383">
    <property type="entry name" value="Copper amine oxidase, domain N"/>
    <property type="match status" value="1"/>
</dbReference>
<dbReference type="PANTHER" id="PTHR43265:SF1">
    <property type="entry name" value="ESTERASE ESTD"/>
    <property type="match status" value="1"/>
</dbReference>
<dbReference type="PANTHER" id="PTHR43265">
    <property type="entry name" value="ESTERASE ESTD"/>
    <property type="match status" value="1"/>
</dbReference>
<keyword evidence="6" id="KW-1185">Reference proteome</keyword>
<evidence type="ECO:0000259" key="4">
    <source>
        <dbReference type="Pfam" id="PF12146"/>
    </source>
</evidence>
<feature type="domain" description="Serine aminopeptidase S33" evidence="4">
    <location>
        <begin position="313"/>
        <end position="538"/>
    </location>
</feature>
<dbReference type="EMBL" id="JAHZIJ010000012">
    <property type="protein sequence ID" value="MBW7476375.1"/>
    <property type="molecule type" value="Genomic_DNA"/>
</dbReference>
<evidence type="ECO:0000259" key="3">
    <source>
        <dbReference type="Pfam" id="PF07833"/>
    </source>
</evidence>
<feature type="domain" description="Copper amine oxidase-like N-terminal" evidence="3">
    <location>
        <begin position="43"/>
        <end position="140"/>
    </location>
</feature>
<dbReference type="Proteomes" id="UP000812277">
    <property type="component" value="Unassembled WGS sequence"/>
</dbReference>
<dbReference type="SUPFAM" id="SSF53474">
    <property type="entry name" value="alpha/beta-Hydrolases"/>
    <property type="match status" value="1"/>
</dbReference>
<proteinExistence type="predicted"/>
<dbReference type="InterPro" id="IPR053145">
    <property type="entry name" value="AB_hydrolase_Est10"/>
</dbReference>
<keyword evidence="2" id="KW-0732">Signal</keyword>
<feature type="signal peptide" evidence="2">
    <location>
        <begin position="1"/>
        <end position="29"/>
    </location>
</feature>
<organism evidence="5 6">
    <name type="scientific">Paenibacillus oenotherae</name>
    <dbReference type="NCBI Taxonomy" id="1435645"/>
    <lineage>
        <taxon>Bacteria</taxon>
        <taxon>Bacillati</taxon>
        <taxon>Bacillota</taxon>
        <taxon>Bacilli</taxon>
        <taxon>Bacillales</taxon>
        <taxon>Paenibacillaceae</taxon>
        <taxon>Paenibacillus</taxon>
    </lineage>
</organism>
<sequence>MKRPSKTISKAVVGTSLAVLLSMPTVAGAVQHTVPGAEAQGSVSVSYNAPAVQAKQVMVPAKAVAESLGAKVKWDAKSRAATIARGEVIVVVTVGKAQAVINGKPANAGQPVAIKDSKVMVPLAFINAAFGTDVQWNAAAGAASFEKDDYIGLAGAYIYHLFNGQNGKAAALMNDELKKALPESVLTLLAQQIQSAVGQPLMQKSAKIKVNAVHTNVEMTYETKGASADFTIRFDANGRIDDLSIKPASIAAAYSKPAYDLNNYTEQEVAIGEGIFALPGTLTMPKGEGLHPVVILVHGSGPNDRDSTIGGTKVFKDIAAGLASHNIAVLRYDKVTREHPFKVSTQPKFTIKNESVDDVIQAIQLVKNKPGIDPSRIYIAGHSQGGYVMPMILADDSAKDIAGAILLSAPSEQMTDVLIEQQNNALERLQQLGAPEATIAAQKGAAATWKGIAELVQDSRYSKDNLPQNFPVPPAYWWFEQRDYIPAEIAQGQTKPMLVLQGENDWQVSMKQYEGWKEALKSRTDVSYLSYPKVNHLLVEYDGLSVGMEYNNPANVSAAIIKDIADWIGKSSSK</sequence>
<comment type="caution">
    <text evidence="5">The sequence shown here is derived from an EMBL/GenBank/DDBJ whole genome shotgun (WGS) entry which is preliminary data.</text>
</comment>
<dbReference type="Gene3D" id="3.30.457.10">
    <property type="entry name" value="Copper amine oxidase-like, N-terminal domain"/>
    <property type="match status" value="1"/>
</dbReference>
<evidence type="ECO:0000256" key="2">
    <source>
        <dbReference type="SAM" id="SignalP"/>
    </source>
</evidence>
<protein>
    <submittedName>
        <fullName evidence="5">Alpha/beta fold hydrolase</fullName>
    </submittedName>
</protein>
<dbReference type="InterPro" id="IPR012854">
    <property type="entry name" value="Cu_amine_oxidase-like_N"/>
</dbReference>
<evidence type="ECO:0000256" key="1">
    <source>
        <dbReference type="ARBA" id="ARBA00022801"/>
    </source>
</evidence>
<dbReference type="GO" id="GO:0016787">
    <property type="term" value="F:hydrolase activity"/>
    <property type="evidence" value="ECO:0007669"/>
    <property type="project" value="UniProtKB-KW"/>
</dbReference>
<dbReference type="InterPro" id="IPR022742">
    <property type="entry name" value="Hydrolase_4"/>
</dbReference>
<dbReference type="InterPro" id="IPR036582">
    <property type="entry name" value="Mao_N_sf"/>
</dbReference>
<feature type="chain" id="PRO_5046745229" evidence="2">
    <location>
        <begin position="30"/>
        <end position="574"/>
    </location>
</feature>
<dbReference type="InterPro" id="IPR002471">
    <property type="entry name" value="Pept_S9_AS"/>
</dbReference>
<dbReference type="Pfam" id="PF07833">
    <property type="entry name" value="Cu_amine_oxidN1"/>
    <property type="match status" value="1"/>
</dbReference>
<dbReference type="Gene3D" id="3.40.50.1820">
    <property type="entry name" value="alpha/beta hydrolase"/>
    <property type="match status" value="1"/>
</dbReference>
<evidence type="ECO:0000313" key="5">
    <source>
        <dbReference type="EMBL" id="MBW7476375.1"/>
    </source>
</evidence>
<keyword evidence="1 5" id="KW-0378">Hydrolase</keyword>
<gene>
    <name evidence="5" type="ORF">K0T92_16705</name>
</gene>
<name>A0ABS7D8V6_9BACL</name>
<dbReference type="PROSITE" id="PS00708">
    <property type="entry name" value="PRO_ENDOPEP_SER"/>
    <property type="match status" value="1"/>
</dbReference>
<dbReference type="RefSeq" id="WP_219873610.1">
    <property type="nucleotide sequence ID" value="NZ_JAHZIJ010000012.1"/>
</dbReference>
<accession>A0ABS7D8V6</accession>
<evidence type="ECO:0000313" key="6">
    <source>
        <dbReference type="Proteomes" id="UP000812277"/>
    </source>
</evidence>
<dbReference type="InterPro" id="IPR029058">
    <property type="entry name" value="AB_hydrolase_fold"/>
</dbReference>
<reference evidence="5 6" key="1">
    <citation type="submission" date="2021-07" db="EMBL/GenBank/DDBJ databases">
        <title>Paenibacillus radiodurans sp. nov., isolated from the southeastern edge of Tengger Desert.</title>
        <authorList>
            <person name="Zhang G."/>
        </authorList>
    </citation>
    <scope>NUCLEOTIDE SEQUENCE [LARGE SCALE GENOMIC DNA]</scope>
    <source>
        <strain evidence="5 6">DT7-4</strain>
    </source>
</reference>